<evidence type="ECO:0000259" key="4">
    <source>
        <dbReference type="SMART" id="SM00922"/>
    </source>
</evidence>
<dbReference type="EMBL" id="CP002780">
    <property type="protein sequence ID" value="AEG60762.1"/>
    <property type="molecule type" value="Genomic_DNA"/>
</dbReference>
<sequence>MKIGTYQIFPLSVPLDKPIETSFGTMKYRNGCLLRLETAEGMIGWGESWINYPGWGLQERMATLTAVCEVLLELGSTEPRRVYQQLVQRFALVARQWGAIGPIAQSISAVDLALWDITAKAAGRPVYGLFKKNPKPISVYASGIGPYDVAGFLSRAKAAGFTAAKIKVGFGEEIDLNNLLDARRVWGEQTLMLDANQGWSLGQALGMVQKLESFQPYWLEEPLPADDLTGVMKLAHSTTIPLALGENLYGQGFVDFISTGAIHFIQPDLAKAGGLSAALEVTDKAVEHNVTALPHIFGTALSNVVGAHYAAIVDAPWLEFDANPNPLREHLLEEPLVIRNGKFLVPESTGWGVTINQQFLKEYAFNG</sequence>
<keyword evidence="2" id="KW-0479">Metal-binding</keyword>
<keyword evidence="6" id="KW-1185">Reference proteome</keyword>
<dbReference type="PANTHER" id="PTHR13794">
    <property type="entry name" value="ENOLASE SUPERFAMILY, MANDELATE RACEMASE"/>
    <property type="match status" value="1"/>
</dbReference>
<dbReference type="HOGENOM" id="CLU_030273_3_1_9"/>
<dbReference type="Pfam" id="PF13378">
    <property type="entry name" value="MR_MLE_C"/>
    <property type="match status" value="1"/>
</dbReference>
<dbReference type="SMART" id="SM00922">
    <property type="entry name" value="MR_MLE"/>
    <property type="match status" value="1"/>
</dbReference>
<evidence type="ECO:0000256" key="3">
    <source>
        <dbReference type="ARBA" id="ARBA00022842"/>
    </source>
</evidence>
<evidence type="ECO:0000256" key="1">
    <source>
        <dbReference type="ARBA" id="ARBA00001946"/>
    </source>
</evidence>
<dbReference type="GO" id="GO:0000287">
    <property type="term" value="F:magnesium ion binding"/>
    <property type="evidence" value="ECO:0007669"/>
    <property type="project" value="TreeGrafter"/>
</dbReference>
<dbReference type="AlphaFoldDB" id="F6DPS3"/>
<dbReference type="InterPro" id="IPR036849">
    <property type="entry name" value="Enolase-like_C_sf"/>
</dbReference>
<dbReference type="InterPro" id="IPR029065">
    <property type="entry name" value="Enolase_C-like"/>
</dbReference>
<dbReference type="Pfam" id="PF02746">
    <property type="entry name" value="MR_MLE_N"/>
    <property type="match status" value="1"/>
</dbReference>
<keyword evidence="3" id="KW-0460">Magnesium</keyword>
<dbReference type="PANTHER" id="PTHR13794:SF58">
    <property type="entry name" value="MITOCHONDRIAL ENOLASE SUPERFAMILY MEMBER 1"/>
    <property type="match status" value="1"/>
</dbReference>
<dbReference type="KEGG" id="dru:Desru_2534"/>
<dbReference type="RefSeq" id="WP_013842518.1">
    <property type="nucleotide sequence ID" value="NC_015589.1"/>
</dbReference>
<dbReference type="Gene3D" id="3.30.390.10">
    <property type="entry name" value="Enolase-like, N-terminal domain"/>
    <property type="match status" value="1"/>
</dbReference>
<dbReference type="SFLD" id="SFLDS00001">
    <property type="entry name" value="Enolase"/>
    <property type="match status" value="1"/>
</dbReference>
<dbReference type="InterPro" id="IPR013341">
    <property type="entry name" value="Mandelate_racemase_N_dom"/>
</dbReference>
<dbReference type="Proteomes" id="UP000009234">
    <property type="component" value="Chromosome"/>
</dbReference>
<protein>
    <submittedName>
        <fullName evidence="5">Mandelate racemase/muconate lactonizing protein</fullName>
    </submittedName>
</protein>
<dbReference type="SUPFAM" id="SSF54826">
    <property type="entry name" value="Enolase N-terminal domain-like"/>
    <property type="match status" value="1"/>
</dbReference>
<dbReference type="STRING" id="696281.Desru_2534"/>
<reference evidence="6" key="1">
    <citation type="submission" date="2011-05" db="EMBL/GenBank/DDBJ databases">
        <title>Complete sequence of Desulfotomaculum ruminis DSM 2154.</title>
        <authorList>
            <person name="Lucas S."/>
            <person name="Copeland A."/>
            <person name="Lapidus A."/>
            <person name="Cheng J.-F."/>
            <person name="Goodwin L."/>
            <person name="Pitluck S."/>
            <person name="Lu M."/>
            <person name="Detter J.C."/>
            <person name="Han C."/>
            <person name="Tapia R."/>
            <person name="Land M."/>
            <person name="Hauser L."/>
            <person name="Kyrpides N."/>
            <person name="Ivanova N."/>
            <person name="Mikhailova N."/>
            <person name="Pagani I."/>
            <person name="Stams A.J.M."/>
            <person name="Plugge C.M."/>
            <person name="Muyzer G."/>
            <person name="Kuever J."/>
            <person name="Parshina S.N."/>
            <person name="Ivanova A.E."/>
            <person name="Nazina T.N."/>
            <person name="Brambilla E."/>
            <person name="Spring S."/>
            <person name="Klenk H.-P."/>
            <person name="Woyke T."/>
        </authorList>
    </citation>
    <scope>NUCLEOTIDE SEQUENCE [LARGE SCALE GENOMIC DNA]</scope>
    <source>
        <strain evidence="6">ATCC 23193 / DSM 2154 / NCIB 8452 / DL</strain>
    </source>
</reference>
<organism evidence="5 6">
    <name type="scientific">Desulforamulus ruminis (strain ATCC 23193 / DSM 2154 / NCIMB 8452 / DL)</name>
    <name type="common">Desulfotomaculum ruminis</name>
    <dbReference type="NCBI Taxonomy" id="696281"/>
    <lineage>
        <taxon>Bacteria</taxon>
        <taxon>Bacillati</taxon>
        <taxon>Bacillota</taxon>
        <taxon>Clostridia</taxon>
        <taxon>Eubacteriales</taxon>
        <taxon>Peptococcaceae</taxon>
        <taxon>Desulforamulus</taxon>
    </lineage>
</organism>
<name>F6DPS3_DESRL</name>
<dbReference type="SFLD" id="SFLDG00179">
    <property type="entry name" value="mandelate_racemase"/>
    <property type="match status" value="1"/>
</dbReference>
<dbReference type="OrthoDB" id="9775391at2"/>
<gene>
    <name evidence="5" type="ordered locus">Desru_2534</name>
</gene>
<dbReference type="InterPro" id="IPR046945">
    <property type="entry name" value="RHMD-like"/>
</dbReference>
<proteinExistence type="predicted"/>
<accession>F6DPS3</accession>
<comment type="cofactor">
    <cofactor evidence="1">
        <name>Mg(2+)</name>
        <dbReference type="ChEBI" id="CHEBI:18420"/>
    </cofactor>
</comment>
<dbReference type="InterPro" id="IPR013342">
    <property type="entry name" value="Mandelate_racemase_C"/>
</dbReference>
<dbReference type="GO" id="GO:0016836">
    <property type="term" value="F:hydro-lyase activity"/>
    <property type="evidence" value="ECO:0007669"/>
    <property type="project" value="TreeGrafter"/>
</dbReference>
<dbReference type="GO" id="GO:0016052">
    <property type="term" value="P:carbohydrate catabolic process"/>
    <property type="evidence" value="ECO:0007669"/>
    <property type="project" value="TreeGrafter"/>
</dbReference>
<evidence type="ECO:0000313" key="5">
    <source>
        <dbReference type="EMBL" id="AEG60762.1"/>
    </source>
</evidence>
<dbReference type="PROSITE" id="PS00909">
    <property type="entry name" value="MR_MLE_2"/>
    <property type="match status" value="1"/>
</dbReference>
<evidence type="ECO:0000313" key="6">
    <source>
        <dbReference type="Proteomes" id="UP000009234"/>
    </source>
</evidence>
<dbReference type="eggNOG" id="COG4948">
    <property type="taxonomic scope" value="Bacteria"/>
</dbReference>
<reference evidence="5 6" key="2">
    <citation type="journal article" date="2012" name="Stand. Genomic Sci.">
        <title>Complete genome sequence of the sulfate-reducing firmicute Desulfotomaculum ruminis type strain (DL(T)).</title>
        <authorList>
            <person name="Spring S."/>
            <person name="Visser M."/>
            <person name="Lu M."/>
            <person name="Copeland A."/>
            <person name="Lapidus A."/>
            <person name="Lucas S."/>
            <person name="Cheng J.F."/>
            <person name="Han C."/>
            <person name="Tapia R."/>
            <person name="Goodwin L.A."/>
            <person name="Pitluck S."/>
            <person name="Ivanova N."/>
            <person name="Land M."/>
            <person name="Hauser L."/>
            <person name="Larimer F."/>
            <person name="Rohde M."/>
            <person name="Goker M."/>
            <person name="Detter J.C."/>
            <person name="Kyrpides N.C."/>
            <person name="Woyke T."/>
            <person name="Schaap P.J."/>
            <person name="Plugge C.M."/>
            <person name="Muyzer G."/>
            <person name="Kuever J."/>
            <person name="Pereira I.A."/>
            <person name="Parshina S.N."/>
            <person name="Bernier-Latmani R."/>
            <person name="Stams A.J."/>
            <person name="Klenk H.P."/>
        </authorList>
    </citation>
    <scope>NUCLEOTIDE SEQUENCE [LARGE SCALE GENOMIC DNA]</scope>
    <source>
        <strain evidence="6">ATCC 23193 / DSM 2154 / NCIB 8452 / DL</strain>
    </source>
</reference>
<dbReference type="InterPro" id="IPR029017">
    <property type="entry name" value="Enolase-like_N"/>
</dbReference>
<dbReference type="Gene3D" id="3.20.20.120">
    <property type="entry name" value="Enolase-like C-terminal domain"/>
    <property type="match status" value="1"/>
</dbReference>
<dbReference type="InterPro" id="IPR018110">
    <property type="entry name" value="Mandel_Rmase/mucon_lact_enz_CS"/>
</dbReference>
<dbReference type="GO" id="GO:0009063">
    <property type="term" value="P:amino acid catabolic process"/>
    <property type="evidence" value="ECO:0007669"/>
    <property type="project" value="InterPro"/>
</dbReference>
<dbReference type="CDD" id="cd03316">
    <property type="entry name" value="MR_like"/>
    <property type="match status" value="1"/>
</dbReference>
<feature type="domain" description="Mandelate racemase/muconate lactonizing enzyme C-terminal" evidence="4">
    <location>
        <begin position="146"/>
        <end position="241"/>
    </location>
</feature>
<dbReference type="SUPFAM" id="SSF51604">
    <property type="entry name" value="Enolase C-terminal domain-like"/>
    <property type="match status" value="1"/>
</dbReference>
<evidence type="ECO:0000256" key="2">
    <source>
        <dbReference type="ARBA" id="ARBA00022723"/>
    </source>
</evidence>